<evidence type="ECO:0000256" key="1">
    <source>
        <dbReference type="SAM" id="MobiDB-lite"/>
    </source>
</evidence>
<protein>
    <submittedName>
        <fullName evidence="2">Uncharacterized protein</fullName>
    </submittedName>
</protein>
<name>A0A9W6G725_9ACTN</name>
<dbReference type="AlphaFoldDB" id="A0A9W6G725"/>
<evidence type="ECO:0000313" key="2">
    <source>
        <dbReference type="EMBL" id="GLI42349.1"/>
    </source>
</evidence>
<feature type="region of interest" description="Disordered" evidence="1">
    <location>
        <begin position="139"/>
        <end position="171"/>
    </location>
</feature>
<dbReference type="EMBL" id="BSDT01000001">
    <property type="protein sequence ID" value="GLI42349.1"/>
    <property type="molecule type" value="Genomic_DNA"/>
</dbReference>
<accession>A0A9W6G725</accession>
<proteinExistence type="predicted"/>
<organism evidence="2 3">
    <name type="scientific">Glycomyces algeriensis</name>
    <dbReference type="NCBI Taxonomy" id="256037"/>
    <lineage>
        <taxon>Bacteria</taxon>
        <taxon>Bacillati</taxon>
        <taxon>Actinomycetota</taxon>
        <taxon>Actinomycetes</taxon>
        <taxon>Glycomycetales</taxon>
        <taxon>Glycomycetaceae</taxon>
        <taxon>Glycomyces</taxon>
    </lineage>
</organism>
<evidence type="ECO:0000313" key="3">
    <source>
        <dbReference type="Proteomes" id="UP001144313"/>
    </source>
</evidence>
<gene>
    <name evidence="2" type="ORF">GALLR39Z86_21990</name>
</gene>
<comment type="caution">
    <text evidence="2">The sequence shown here is derived from an EMBL/GenBank/DDBJ whole genome shotgun (WGS) entry which is preliminary data.</text>
</comment>
<dbReference type="Proteomes" id="UP001144313">
    <property type="component" value="Unassembled WGS sequence"/>
</dbReference>
<sequence>MAVPLAVFECESPPAGDGEGEAVDPPGLVGAAVLLEPGAGELLDPVELVAVDRAERAAVPVGATGLDLAEDDGVGGAGDEVEFAEAVAPVAGEDLHAVALEVGGGEPFAEPAELVRAEPSQVHGVRQWRSLVALRGRCGDGGGRVHGRASARPGRGSRRTLPAPKRSIGSR</sequence>
<keyword evidence="3" id="KW-1185">Reference proteome</keyword>
<reference evidence="2" key="1">
    <citation type="submission" date="2022-12" db="EMBL/GenBank/DDBJ databases">
        <title>Reference genome sequencing for broad-spectrum identification of bacterial and archaeal isolates by mass spectrometry.</title>
        <authorList>
            <person name="Sekiguchi Y."/>
            <person name="Tourlousse D.M."/>
        </authorList>
    </citation>
    <scope>NUCLEOTIDE SEQUENCE</scope>
    <source>
        <strain evidence="2">LLR39Z86</strain>
    </source>
</reference>